<dbReference type="Gene3D" id="3.90.190.10">
    <property type="entry name" value="Protein tyrosine phosphatase superfamily"/>
    <property type="match status" value="1"/>
</dbReference>
<gene>
    <name evidence="5" type="ORF">DFR24_2971</name>
</gene>
<dbReference type="InterPro" id="IPR050561">
    <property type="entry name" value="PTP"/>
</dbReference>
<dbReference type="Gene3D" id="3.40.50.850">
    <property type="entry name" value="Isochorismatase-like"/>
    <property type="match status" value="1"/>
</dbReference>
<dbReference type="AlphaFoldDB" id="A0A4V6Q4A3"/>
<dbReference type="PANTHER" id="PTHR23339">
    <property type="entry name" value="TYROSINE SPECIFIC PROTEIN PHOSPHATASE AND DUAL SPECIFICITY PROTEIN PHOSPHATASE"/>
    <property type="match status" value="1"/>
</dbReference>
<evidence type="ECO:0000313" key="5">
    <source>
        <dbReference type="EMBL" id="TDU28596.1"/>
    </source>
</evidence>
<keyword evidence="6" id="KW-1185">Reference proteome</keyword>
<proteinExistence type="predicted"/>
<dbReference type="InterPro" id="IPR000387">
    <property type="entry name" value="Tyr_Pase_dom"/>
</dbReference>
<comment type="caution">
    <text evidence="5">The sequence shown here is derived from an EMBL/GenBank/DDBJ whole genome shotgun (WGS) entry which is preliminary data.</text>
</comment>
<sequence>MRSILITDCLQHDFVGPIGRFDALPNALHVGHDESMRLLGPVLAEGPVARTIAWAHAQPDEKLQVIHVRDWHDGDDPAQRSHLSQFGLHCVRDTPGAAFVFRTDDLAPGKQLRLVGATGLSNFVGADLGDALQPFRDEPVRVGLMGVWTEAKISFLAYDLQARYPQFRIAVCSALTASSSRQNHFLALDQMERILGVRVLPSVGEFVDYLGGSMSEAPLIGFSHKHPEITGHDARALRETDRKLVRYLFRGCREVSVKSLDGGFSGNAVLATQSVDLQGHEQVPHVVKIGSRGPIGQERDSFERIEAVLGNSAPRVADFADMEDRGAIKYRYAAMGRGSSTSFQKLYEKGLPLERVKAVFDSVFIEQLGRFHRAAQLERIDLLEYYQFSSRWAGSVSDKLLAMGEDADAEVLEFPGSRRVPNITAFYSSVLDKLPRRARPHYLAQQHGDLNGANIILDAQSNVWLIDFFHAHRGHVLKDLIKLENDVLYIFTKIETQDEFEDALALTDRLLCVEDLAAELPPLEAGALRSPKLVRAYETVALLRRYYRELVQADREPLQLLVGQIRYAVHTLSFDESTPLQKRWALYTAASAAAQVRRRLLAAVGIRIDWLPALGGNEGQLGLTWLPGRRDAGRVLEEDVRALVQSGVGSIVCLLARDEFARYGVENLLETYRAAGIDVLHIPTLDGRPPNAGELREAVDWIQARVADSAKVVVHCVGGIGRAGTVAACWLKSRGVDTASAIAQVREVRSPRAVETSVQEAAIAAFEGGPSLKN</sequence>
<evidence type="ECO:0000256" key="3">
    <source>
        <dbReference type="ARBA" id="ARBA00022912"/>
    </source>
</evidence>
<feature type="domain" description="Tyrosine specific protein phosphatases" evidence="4">
    <location>
        <begin position="693"/>
        <end position="749"/>
    </location>
</feature>
<dbReference type="Proteomes" id="UP000295341">
    <property type="component" value="Unassembled WGS sequence"/>
</dbReference>
<dbReference type="InterPro" id="IPR036380">
    <property type="entry name" value="Isochorismatase-like_sf"/>
</dbReference>
<dbReference type="Gene3D" id="3.90.1200.10">
    <property type="match status" value="1"/>
</dbReference>
<dbReference type="EC" id="3.1.3.48" evidence="1"/>
<dbReference type="InterPro" id="IPR045544">
    <property type="entry name" value="TCAD9"/>
</dbReference>
<dbReference type="GO" id="GO:0004725">
    <property type="term" value="F:protein tyrosine phosphatase activity"/>
    <property type="evidence" value="ECO:0007669"/>
    <property type="project" value="UniProtKB-EC"/>
</dbReference>
<evidence type="ECO:0000256" key="2">
    <source>
        <dbReference type="ARBA" id="ARBA00022801"/>
    </source>
</evidence>
<dbReference type="PROSITE" id="PS50056">
    <property type="entry name" value="TYR_PHOSPHATASE_2"/>
    <property type="match status" value="1"/>
</dbReference>
<dbReference type="InterPro" id="IPR011009">
    <property type="entry name" value="Kinase-like_dom_sf"/>
</dbReference>
<evidence type="ECO:0000313" key="6">
    <source>
        <dbReference type="Proteomes" id="UP000295341"/>
    </source>
</evidence>
<dbReference type="FunFam" id="3.90.190.10:FF:000157">
    <property type="entry name" value="Protein-tyrosine phosphatase"/>
    <property type="match status" value="1"/>
</dbReference>
<evidence type="ECO:0000259" key="4">
    <source>
        <dbReference type="PROSITE" id="PS50056"/>
    </source>
</evidence>
<dbReference type="InterPro" id="IPR029021">
    <property type="entry name" value="Prot-tyrosine_phosphatase-like"/>
</dbReference>
<keyword evidence="2" id="KW-0378">Hydrolase</keyword>
<protein>
    <recommendedName>
        <fullName evidence="1">protein-tyrosine-phosphatase</fullName>
        <ecNumber evidence="1">3.1.3.48</ecNumber>
    </recommendedName>
</protein>
<dbReference type="SUPFAM" id="SSF52499">
    <property type="entry name" value="Isochorismatase-like hydrolases"/>
    <property type="match status" value="1"/>
</dbReference>
<dbReference type="SUPFAM" id="SSF56112">
    <property type="entry name" value="Protein kinase-like (PK-like)"/>
    <property type="match status" value="1"/>
</dbReference>
<dbReference type="CDD" id="cd14505">
    <property type="entry name" value="CDKN3-like"/>
    <property type="match status" value="1"/>
</dbReference>
<dbReference type="InterPro" id="IPR022778">
    <property type="entry name" value="CDKN3"/>
</dbReference>
<reference evidence="5 6" key="1">
    <citation type="submission" date="2019-03" db="EMBL/GenBank/DDBJ databases">
        <title>Genomic Encyclopedia of Type Strains, Phase IV (KMG-IV): sequencing the most valuable type-strain genomes for metagenomic binning, comparative biology and taxonomic classification.</title>
        <authorList>
            <person name="Goeker M."/>
        </authorList>
    </citation>
    <scope>NUCLEOTIDE SEQUENCE [LARGE SCALE GENOMIC DNA]</scope>
    <source>
        <strain evidence="5 6">DSM 26377</strain>
    </source>
</reference>
<dbReference type="EMBL" id="SOBT01000009">
    <property type="protein sequence ID" value="TDU28596.1"/>
    <property type="molecule type" value="Genomic_DNA"/>
</dbReference>
<dbReference type="Pfam" id="PF19974">
    <property type="entry name" value="TCAD9"/>
    <property type="match status" value="2"/>
</dbReference>
<dbReference type="Pfam" id="PF05706">
    <property type="entry name" value="CDKN3"/>
    <property type="match status" value="1"/>
</dbReference>
<evidence type="ECO:0000256" key="1">
    <source>
        <dbReference type="ARBA" id="ARBA00013064"/>
    </source>
</evidence>
<dbReference type="SMART" id="SM00195">
    <property type="entry name" value="DSPc"/>
    <property type="match status" value="1"/>
</dbReference>
<dbReference type="RefSeq" id="WP_210772309.1">
    <property type="nucleotide sequence ID" value="NZ_MWIN01000002.1"/>
</dbReference>
<dbReference type="InterPro" id="IPR020422">
    <property type="entry name" value="TYR_PHOSPHATASE_DUAL_dom"/>
</dbReference>
<dbReference type="SUPFAM" id="SSF52799">
    <property type="entry name" value="(Phosphotyrosine protein) phosphatases II"/>
    <property type="match status" value="1"/>
</dbReference>
<name>A0A4V6Q4A3_9GAMM</name>
<accession>A0A4V6Q4A3</accession>
<keyword evidence="3" id="KW-0904">Protein phosphatase</keyword>
<organism evidence="5 6">
    <name type="scientific">Panacagrimonas perspica</name>
    <dbReference type="NCBI Taxonomy" id="381431"/>
    <lineage>
        <taxon>Bacteria</taxon>
        <taxon>Pseudomonadati</taxon>
        <taxon>Pseudomonadota</taxon>
        <taxon>Gammaproteobacteria</taxon>
        <taxon>Nevskiales</taxon>
        <taxon>Nevskiaceae</taxon>
        <taxon>Panacagrimonas</taxon>
    </lineage>
</organism>